<evidence type="ECO:0000313" key="1">
    <source>
        <dbReference type="EMBL" id="EDN83805.1"/>
    </source>
</evidence>
<dbReference type="HOGENOM" id="CLU_3285579_0_0_11"/>
<protein>
    <submittedName>
        <fullName evidence="1">Uncharacterized protein</fullName>
    </submittedName>
</protein>
<name>A7A4H2_BIFAD</name>
<reference evidence="1 2" key="1">
    <citation type="submission" date="2007-04" db="EMBL/GenBank/DDBJ databases">
        <authorList>
            <person name="Fulton L."/>
            <person name="Clifton S."/>
            <person name="Fulton B."/>
            <person name="Xu J."/>
            <person name="Minx P."/>
            <person name="Pepin K.H."/>
            <person name="Johnson M."/>
            <person name="Thiruvilangam P."/>
            <person name="Bhonagiri V."/>
            <person name="Nash W.E."/>
            <person name="Mardis E.R."/>
            <person name="Wilson R.K."/>
        </authorList>
    </citation>
    <scope>NUCLEOTIDE SEQUENCE [LARGE SCALE GENOMIC DNA]</scope>
    <source>
        <strain evidence="1 2">L2-32</strain>
    </source>
</reference>
<dbReference type="AlphaFoldDB" id="A7A4H2"/>
<evidence type="ECO:0000313" key="2">
    <source>
        <dbReference type="Proteomes" id="UP000003773"/>
    </source>
</evidence>
<accession>A7A4H2</accession>
<sequence length="40" mass="4676">MCKKAQTTGGRTRWQHFKKQAITTPEAMQAFLQKQRVVIE</sequence>
<reference evidence="1 2" key="2">
    <citation type="submission" date="2007-05" db="EMBL/GenBank/DDBJ databases">
        <title>Draft genome sequence of Bifidobacterium adolescentis (L2-32).</title>
        <authorList>
            <person name="Sudarsanam P."/>
            <person name="Ley R."/>
            <person name="Guruge J."/>
            <person name="Turnbaugh P.J."/>
            <person name="Mahowald M."/>
            <person name="Liep D."/>
            <person name="Gordon J."/>
        </authorList>
    </citation>
    <scope>NUCLEOTIDE SEQUENCE [LARGE SCALE GENOMIC DNA]</scope>
    <source>
        <strain evidence="1 2">L2-32</strain>
    </source>
</reference>
<organism evidence="1 2">
    <name type="scientific">Bifidobacterium adolescentis L2-32</name>
    <dbReference type="NCBI Taxonomy" id="411481"/>
    <lineage>
        <taxon>Bacteria</taxon>
        <taxon>Bacillati</taxon>
        <taxon>Actinomycetota</taxon>
        <taxon>Actinomycetes</taxon>
        <taxon>Bifidobacteriales</taxon>
        <taxon>Bifidobacteriaceae</taxon>
        <taxon>Bifidobacterium</taxon>
    </lineage>
</organism>
<comment type="caution">
    <text evidence="1">The sequence shown here is derived from an EMBL/GenBank/DDBJ whole genome shotgun (WGS) entry which is preliminary data.</text>
</comment>
<gene>
    <name evidence="1" type="ORF">BIFADO_00730</name>
</gene>
<proteinExistence type="predicted"/>
<dbReference type="Proteomes" id="UP000003773">
    <property type="component" value="Unassembled WGS sequence"/>
</dbReference>
<dbReference type="EMBL" id="AAXD02000018">
    <property type="protein sequence ID" value="EDN83805.1"/>
    <property type="molecule type" value="Genomic_DNA"/>
</dbReference>